<evidence type="ECO:0000313" key="10">
    <source>
        <dbReference type="Proteomes" id="UP000013026"/>
    </source>
</evidence>
<dbReference type="Proteomes" id="UP000013026">
    <property type="component" value="Chromosome"/>
</dbReference>
<evidence type="ECO:0000313" key="8">
    <source>
        <dbReference type="EMBL" id="AGK05770.1"/>
    </source>
</evidence>
<keyword evidence="3 6" id="KW-0812">Transmembrane</keyword>
<feature type="transmembrane region" description="Helical" evidence="6">
    <location>
        <begin position="149"/>
        <end position="171"/>
    </location>
</feature>
<reference evidence="8 10" key="3">
    <citation type="submission" date="2013-04" db="EMBL/GenBank/DDBJ databases">
        <authorList>
            <person name="Chin J."/>
            <person name="Alexander D.H."/>
            <person name="Marks P."/>
            <person name="Korlach J."/>
            <person name="Clum A."/>
            <person name="Copeland A."/>
        </authorList>
    </citation>
    <scope>NUCLEOTIDE SEQUENCE [LARGE SCALE GENOMIC DNA]</scope>
    <source>
        <strain evidence="10">ATCC 35948 / DSM 1279 / VKM B-1258 / 21</strain>
        <strain evidence="8">DSM 1279</strain>
    </source>
</reference>
<dbReference type="KEGG" id="mre:K649_12420"/>
<feature type="transmembrane region" description="Helical" evidence="6">
    <location>
        <begin position="18"/>
        <end position="39"/>
    </location>
</feature>
<feature type="transmembrane region" description="Helical" evidence="6">
    <location>
        <begin position="123"/>
        <end position="142"/>
    </location>
</feature>
<evidence type="ECO:0000313" key="7">
    <source>
        <dbReference type="EMBL" id="ADD28781.1"/>
    </source>
</evidence>
<proteinExistence type="predicted"/>
<feature type="transmembrane region" description="Helical" evidence="6">
    <location>
        <begin position="224"/>
        <end position="245"/>
    </location>
</feature>
<accession>D3PTJ8</accession>
<feature type="transmembrane region" description="Helical" evidence="6">
    <location>
        <begin position="177"/>
        <end position="199"/>
    </location>
</feature>
<comment type="subcellular location">
    <subcellularLocation>
        <location evidence="1">Cell membrane</location>
        <topology evidence="1">Multi-pass membrane protein</topology>
    </subcellularLocation>
</comment>
<dbReference type="GO" id="GO:0005886">
    <property type="term" value="C:plasma membrane"/>
    <property type="evidence" value="ECO:0007669"/>
    <property type="project" value="UniProtKB-SubCell"/>
</dbReference>
<feature type="transmembrane region" description="Helical" evidence="6">
    <location>
        <begin position="390"/>
        <end position="411"/>
    </location>
</feature>
<evidence type="ECO:0000256" key="1">
    <source>
        <dbReference type="ARBA" id="ARBA00004651"/>
    </source>
</evidence>
<feature type="transmembrane region" description="Helical" evidence="6">
    <location>
        <begin position="336"/>
        <end position="357"/>
    </location>
</feature>
<keyword evidence="4 6" id="KW-1133">Transmembrane helix</keyword>
<dbReference type="PATRIC" id="fig|504728.9.peg.2556"/>
<evidence type="ECO:0000256" key="4">
    <source>
        <dbReference type="ARBA" id="ARBA00022989"/>
    </source>
</evidence>
<dbReference type="InterPro" id="IPR002797">
    <property type="entry name" value="Polysacc_synth"/>
</dbReference>
<dbReference type="STRING" id="504728.K649_12420"/>
<organism evidence="8 10">
    <name type="scientific">Meiothermus ruber (strain ATCC 35948 / DSM 1279 / VKM B-1258 / 21)</name>
    <name type="common">Thermus ruber</name>
    <dbReference type="NCBI Taxonomy" id="504728"/>
    <lineage>
        <taxon>Bacteria</taxon>
        <taxon>Thermotogati</taxon>
        <taxon>Deinococcota</taxon>
        <taxon>Deinococci</taxon>
        <taxon>Thermales</taxon>
        <taxon>Thermaceae</taxon>
        <taxon>Meiothermus</taxon>
    </lineage>
</organism>
<reference evidence="8" key="2">
    <citation type="submission" date="2013-04" db="EMBL/GenBank/DDBJ databases">
        <title>Non-Hybrid, Finished Microbial Genome Assemblies from Long-Read SMRT Sequencing Data.</title>
        <authorList>
            <person name="Klammer A."/>
            <person name="Drake J."/>
            <person name="Heiner C."/>
            <person name="Clum A."/>
            <person name="Copeland A."/>
            <person name="Huddleston J."/>
            <person name="Eichler E."/>
            <person name="Turner S.W."/>
        </authorList>
    </citation>
    <scope>NUCLEOTIDE SEQUENCE</scope>
    <source>
        <strain evidence="8">DSM 1279</strain>
    </source>
</reference>
<dbReference type="InterPro" id="IPR050833">
    <property type="entry name" value="Poly_Biosynth_Transport"/>
</dbReference>
<keyword evidence="9" id="KW-1185">Reference proteome</keyword>
<dbReference type="Pfam" id="PF01943">
    <property type="entry name" value="Polysacc_synt"/>
    <property type="match status" value="1"/>
</dbReference>
<feature type="transmembrane region" description="Helical" evidence="6">
    <location>
        <begin position="89"/>
        <end position="111"/>
    </location>
</feature>
<dbReference type="eggNOG" id="COG2244">
    <property type="taxonomic scope" value="Bacteria"/>
</dbReference>
<dbReference type="EMBL" id="CP001743">
    <property type="protein sequence ID" value="ADD28781.1"/>
    <property type="molecule type" value="Genomic_DNA"/>
</dbReference>
<sequence length="424" mass="46367">MVAKLSQVFRGRTAQNLLALYGVQFANYLLPLITLPYLARVLGPEGFGALAVVQSFAQYLSLLIEYGFNLSATRAVARYRDDKGRLSEILAGVMGAKLLLALVAAGLAFLLSLWVDNLRHDFRLLWCGVFWAVAWGFSPVWFFQGVERLRLVAGLEVATKLAALAFMFVFVRTPTDAWKVLFLQGVASTFASGAALWLVSREVGLCWPKLSEVGEALKSGWSMFFFRSAVSLYTVGNVFILGLFLPPQQVALYAGAERLTKAVLGMVEPINRLFFPRLSHLVVHAPRDAAQLARRLIFLMGFVGLGGALLVAVLAPLIVHLLLGSGYEGAVPIMRVLAFLLPLVALSNALGIQWMLALGLDRAFNSIILFAGLLNLLLALLLVPGMGFIGMAYVVVAVEMFVTGAMGLYLWRNGKAPWQMEKHT</sequence>
<dbReference type="OrthoDB" id="9815702at2"/>
<feature type="transmembrane region" description="Helical" evidence="6">
    <location>
        <begin position="296"/>
        <end position="324"/>
    </location>
</feature>
<feature type="transmembrane region" description="Helical" evidence="6">
    <location>
        <begin position="363"/>
        <end position="383"/>
    </location>
</feature>
<protein>
    <submittedName>
        <fullName evidence="8">Polysaccharide biosynthesis protein</fullName>
    </submittedName>
</protein>
<dbReference type="PANTHER" id="PTHR30250:SF11">
    <property type="entry name" value="O-ANTIGEN TRANSPORTER-RELATED"/>
    <property type="match status" value="1"/>
</dbReference>
<evidence type="ECO:0000313" key="9">
    <source>
        <dbReference type="Proteomes" id="UP000006655"/>
    </source>
</evidence>
<gene>
    <name evidence="7" type="ordered locus">Mrub_2025</name>
    <name evidence="8" type="ORF">K649_12420</name>
</gene>
<dbReference type="Proteomes" id="UP000006655">
    <property type="component" value="Chromosome"/>
</dbReference>
<dbReference type="EMBL" id="CP005385">
    <property type="protein sequence ID" value="AGK05770.1"/>
    <property type="molecule type" value="Genomic_DNA"/>
</dbReference>
<name>D3PTJ8_MEIRD</name>
<dbReference type="AlphaFoldDB" id="D3PTJ8"/>
<keyword evidence="2" id="KW-1003">Cell membrane</keyword>
<dbReference type="RefSeq" id="WP_013014279.1">
    <property type="nucleotide sequence ID" value="NC_013946.1"/>
</dbReference>
<evidence type="ECO:0000256" key="6">
    <source>
        <dbReference type="SAM" id="Phobius"/>
    </source>
</evidence>
<keyword evidence="5 6" id="KW-0472">Membrane</keyword>
<reference evidence="7 9" key="1">
    <citation type="journal article" date="2010" name="Stand. Genomic Sci.">
        <title>Complete genome sequence of Meiothermus ruber type strain (21).</title>
        <authorList>
            <person name="Tindall B.J."/>
            <person name="Sikorski J."/>
            <person name="Lucas S."/>
            <person name="Goltsman E."/>
            <person name="Copeland A."/>
            <person name="Glavina Del Rio T."/>
            <person name="Nolan M."/>
            <person name="Tice H."/>
            <person name="Cheng J.F."/>
            <person name="Han C."/>
            <person name="Pitluck S."/>
            <person name="Liolios K."/>
            <person name="Ivanova N."/>
            <person name="Mavromatis K."/>
            <person name="Ovchinnikova G."/>
            <person name="Pati A."/>
            <person name="Fahnrich R."/>
            <person name="Goodwin L."/>
            <person name="Chen A."/>
            <person name="Palaniappan K."/>
            <person name="Land M."/>
            <person name="Hauser L."/>
            <person name="Chang Y.J."/>
            <person name="Jeffries C.D."/>
            <person name="Rohde M."/>
            <person name="Goker M."/>
            <person name="Woyke T."/>
            <person name="Bristow J."/>
            <person name="Eisen J.A."/>
            <person name="Markowitz V."/>
            <person name="Hugenholtz P."/>
            <person name="Kyrpides N.C."/>
            <person name="Klenk H.P."/>
            <person name="Lapidus A."/>
        </authorList>
    </citation>
    <scope>NUCLEOTIDE SEQUENCE [LARGE SCALE GENOMIC DNA]</scope>
    <source>
        <strain evidence="9">ATCC 35948 / DSM 1279 / VKM B-1258 / 21</strain>
        <strain evidence="7">DSM 1279</strain>
    </source>
</reference>
<dbReference type="PANTHER" id="PTHR30250">
    <property type="entry name" value="PST FAMILY PREDICTED COLANIC ACID TRANSPORTER"/>
    <property type="match status" value="1"/>
</dbReference>
<evidence type="ECO:0000256" key="5">
    <source>
        <dbReference type="ARBA" id="ARBA00023136"/>
    </source>
</evidence>
<evidence type="ECO:0000256" key="3">
    <source>
        <dbReference type="ARBA" id="ARBA00022692"/>
    </source>
</evidence>
<dbReference type="KEGG" id="mrb:Mrub_2025"/>
<evidence type="ECO:0000256" key="2">
    <source>
        <dbReference type="ARBA" id="ARBA00022475"/>
    </source>
</evidence>